<name>A0A6N7XIK5_9FIRM</name>
<sequence>MPVATKNLAEDPYERLANAIILSAVSDYRAALRRIKKSPDNHLAIDEALQIEKFFRGSWYQCLTSVDGDFLISKLQEEIRGK</sequence>
<dbReference type="AlphaFoldDB" id="A0A6N7XIK5"/>
<keyword evidence="2" id="KW-1185">Reference proteome</keyword>
<gene>
    <name evidence="1" type="ORF">FYJ65_00160</name>
</gene>
<accession>A0A6N7XIK5</accession>
<reference evidence="1 2" key="1">
    <citation type="submission" date="2019-08" db="EMBL/GenBank/DDBJ databases">
        <title>In-depth cultivation of the pig gut microbiome towards novel bacterial diversity and tailored functional studies.</title>
        <authorList>
            <person name="Wylensek D."/>
            <person name="Hitch T.C.A."/>
            <person name="Clavel T."/>
        </authorList>
    </citation>
    <scope>NUCLEOTIDE SEQUENCE [LARGE SCALE GENOMIC DNA]</scope>
    <source>
        <strain evidence="1 2">WCA-MUC-591-APC-4B</strain>
    </source>
</reference>
<proteinExistence type="predicted"/>
<dbReference type="EMBL" id="VUNA01000001">
    <property type="protein sequence ID" value="MST69766.1"/>
    <property type="molecule type" value="Genomic_DNA"/>
</dbReference>
<comment type="caution">
    <text evidence="1">The sequence shown here is derived from an EMBL/GenBank/DDBJ whole genome shotgun (WGS) entry which is preliminary data.</text>
</comment>
<evidence type="ECO:0000313" key="1">
    <source>
        <dbReference type="EMBL" id="MST69766.1"/>
    </source>
</evidence>
<evidence type="ECO:0000313" key="2">
    <source>
        <dbReference type="Proteomes" id="UP000469424"/>
    </source>
</evidence>
<organism evidence="1 2">
    <name type="scientific">Mogibacterium kristiansenii</name>
    <dbReference type="NCBI Taxonomy" id="2606708"/>
    <lineage>
        <taxon>Bacteria</taxon>
        <taxon>Bacillati</taxon>
        <taxon>Bacillota</taxon>
        <taxon>Clostridia</taxon>
        <taxon>Peptostreptococcales</taxon>
        <taxon>Anaerovoracaceae</taxon>
        <taxon>Mogibacterium</taxon>
    </lineage>
</organism>
<dbReference type="Proteomes" id="UP000469424">
    <property type="component" value="Unassembled WGS sequence"/>
</dbReference>
<protein>
    <submittedName>
        <fullName evidence="1">Uncharacterized protein</fullName>
    </submittedName>
</protein>